<keyword evidence="8" id="KW-0234">DNA repair</keyword>
<evidence type="ECO:0000256" key="9">
    <source>
        <dbReference type="ARBA" id="ARBA00023242"/>
    </source>
</evidence>
<comment type="subcellular location">
    <subcellularLocation>
        <location evidence="2">Chromosome</location>
    </subcellularLocation>
    <subcellularLocation>
        <location evidence="1">Nucleus</location>
    </subcellularLocation>
</comment>
<comment type="similarity">
    <text evidence="3">Belongs to the MMS22 family. MMS22L subfamily.</text>
</comment>
<dbReference type="GO" id="GO:0005829">
    <property type="term" value="C:cytosol"/>
    <property type="evidence" value="ECO:0007669"/>
    <property type="project" value="Ensembl"/>
</dbReference>
<evidence type="ECO:0000259" key="13">
    <source>
        <dbReference type="Pfam" id="PF14911"/>
    </source>
</evidence>
<organism evidence="14 15">
    <name type="scientific">Salvator merianae</name>
    <name type="common">Argentine black and white tegu</name>
    <name type="synonym">Tupinambis merianae</name>
    <dbReference type="NCBI Taxonomy" id="96440"/>
    <lineage>
        <taxon>Eukaryota</taxon>
        <taxon>Metazoa</taxon>
        <taxon>Chordata</taxon>
        <taxon>Craniata</taxon>
        <taxon>Vertebrata</taxon>
        <taxon>Euteleostomi</taxon>
        <taxon>Lepidosauria</taxon>
        <taxon>Squamata</taxon>
        <taxon>Bifurcata</taxon>
        <taxon>Unidentata</taxon>
        <taxon>Episquamata</taxon>
        <taxon>Laterata</taxon>
        <taxon>Teiioidea</taxon>
        <taxon>Teiidae</taxon>
        <taxon>Salvator</taxon>
    </lineage>
</organism>
<dbReference type="GO" id="GO:0006325">
    <property type="term" value="P:chromatin organization"/>
    <property type="evidence" value="ECO:0007669"/>
    <property type="project" value="UniProtKB-KW"/>
</dbReference>
<evidence type="ECO:0000256" key="10">
    <source>
        <dbReference type="ARBA" id="ARBA00033326"/>
    </source>
</evidence>
<dbReference type="GO" id="GO:0035101">
    <property type="term" value="C:FACT complex"/>
    <property type="evidence" value="ECO:0007669"/>
    <property type="project" value="Ensembl"/>
</dbReference>
<dbReference type="PANTHER" id="PTHR28547">
    <property type="entry name" value="PROTEIN MMS22-LIKE"/>
    <property type="match status" value="1"/>
</dbReference>
<sequence>MDDDFSTPSGSSLLTESIEMAMDVERQTPRLLSFSCTSDIRNGGKSFSADSYLVSGSLKRILLGLDPSPIDYEEDTIELFSFQWVTETALVDSCTPLFGLLRQQIYRLENLVQTSSSDFSQAANQHWEAQNIRQQCIQFLQYVKVFIFRYVEPHETEDELFHPYERQEAELPSLLVEELHSLTLHIGHLYELPTSVLGGFCIPSQAKLFPPSWHFLHLYLDIHWSVLEILHLLGEKMPRQTVYAHKFSNLTGENLTNISLFEELCRNILYDLIHLSANRYTKLRPSEGLTSHPFPCICVKELWVLLIHLLDHRNKGSLTESFWSWLNKILKNMFEKNSATETVSSFELIPCKDPLGFSWWIITHLASLYYIDRNGEVDEKKPIESNWPFVEDLLKQSISSQSGILEEQLRMYLQCCLTLSHLWDVNLSTVTILWEHYSKNLNSPFTIPWFGLKDLANISKTPLAMYEFVKSCYSDVHIPNMYTTSNSYQFFLRILAHVMKKAVKVNGIHSWKQVKGRIYSKFHQKRMRELTEVGLQNFFYLFLLLAALAETEDVTSRMMELLHLLGPVSTSIPQRTLIWKGYFAFILTYVEKNMDISVLAEQVSDAFHKKAKEFLVAKNDVLKKQNLWMLLSIYIDGVQEVFETSCYLHLSEEKLLNDGFGMLLPGCRGAELAAVLNFLQEVLFRLRTVHEHVCQGLPLGNTGPNAQLLSMAKEHHLAVATALWRNFFPFLKSRRMFSTPPPQLADSAAGFTLLALDLPSACTSDLKPQPVLSMMQLFGWDDRVCPQLVSRYLSHLMQNSALSETLTSMGHTSFQALLVQSWFRCILQIFIYQPPDTLVRTDAEQTADNAHMKQLTELTRLICKLPEVDAIFSKAQVDESLYKQDPKEAVFQFIKAVGKNYSEIQTLAEKSAMVTKALEYLGDVLKYVKTYLTKKGPAEGLHLTYKIIGCLMKSWAPILATSKAQQLLFRIIDCLLLPHAVLQKDKELPTAMLSAIRENLPLFLQGLSFICCQSQSQGIYLNQLLGNVIQQYFGRFLPSSFSSRIGQHPILLAVCSSSTVSGASHLRKVTMQVISEHYLPFKGHAPPSRLTAILAFIFEVFQKTKSAEIYDIELLLPSVLKYLVLVNEPQVKKLSREILEHVVVSCQAGSGAELSTQLTSVLRQFIHDYTTVYCNQVYSILEAVVFSDQSLVIGLIPTLTEALRNSENKQGLGRNTVQREAYKRLLSQLAEAGQTEILKLENESH</sequence>
<evidence type="ECO:0000256" key="6">
    <source>
        <dbReference type="ARBA" id="ARBA00022763"/>
    </source>
</evidence>
<dbReference type="GeneTree" id="ENSGT00390000011769"/>
<evidence type="ECO:0000256" key="4">
    <source>
        <dbReference type="ARBA" id="ARBA00021061"/>
    </source>
</evidence>
<proteinExistence type="inferred from homology"/>
<name>A0A8D0DNI8_SALMN</name>
<evidence type="ECO:0000256" key="8">
    <source>
        <dbReference type="ARBA" id="ARBA00023204"/>
    </source>
</evidence>
<dbReference type="GO" id="GO:0003697">
    <property type="term" value="F:single-stranded DNA binding"/>
    <property type="evidence" value="ECO:0007669"/>
    <property type="project" value="Ensembl"/>
</dbReference>
<dbReference type="GO" id="GO:0031297">
    <property type="term" value="P:replication fork processing"/>
    <property type="evidence" value="ECO:0007669"/>
    <property type="project" value="Ensembl"/>
</dbReference>
<evidence type="ECO:0000256" key="5">
    <source>
        <dbReference type="ARBA" id="ARBA00022454"/>
    </source>
</evidence>
<dbReference type="Pfam" id="PF14911">
    <property type="entry name" value="MMS22L_C"/>
    <property type="match status" value="1"/>
</dbReference>
<feature type="domain" description="Protein MMS22-like N-terminal" evidence="12">
    <location>
        <begin position="33"/>
        <end position="736"/>
    </location>
</feature>
<dbReference type="OMA" id="RVYLCLL"/>
<dbReference type="Pfam" id="PF14910">
    <property type="entry name" value="MMS22L_N"/>
    <property type="match status" value="1"/>
</dbReference>
<evidence type="ECO:0000313" key="14">
    <source>
        <dbReference type="Ensembl" id="ENSSMRP00000017150.1"/>
    </source>
</evidence>
<keyword evidence="15" id="KW-1185">Reference proteome</keyword>
<dbReference type="GO" id="GO:0035861">
    <property type="term" value="C:site of double-strand break"/>
    <property type="evidence" value="ECO:0007669"/>
    <property type="project" value="Ensembl"/>
</dbReference>
<comment type="function">
    <text evidence="11">Component of the MMS22L-TONSL complex, a complex that promotes homologous recombination-mediated repair of double-strand breaks (DSBs) at stalled or collapsed replication forks. The MMS22L-TONSL complex is required to maintain genome integrity during DNA replication. It mediates the assembly of RAD51 filaments on single-stranded DNA (ssDNA): the MMS22L-TONSL complex is recruited to DSBs following histone replacement by histone chaperones and eviction of the replication protein A complex (RPA/RP-A) from DSBs. Following recruitment to DSBs, the TONSL-MMS22L complex promotes recruitment of RAD51 filaments and subsequent homologous recombination. Within the complex, MMS22L acts by binding ssDNA.</text>
</comment>
<dbReference type="PANTHER" id="PTHR28547:SF1">
    <property type="entry name" value="PROTEIN MMS22-LIKE"/>
    <property type="match status" value="1"/>
</dbReference>
<dbReference type="AlphaFoldDB" id="A0A8D0DNI8"/>
<evidence type="ECO:0000256" key="2">
    <source>
        <dbReference type="ARBA" id="ARBA00004286"/>
    </source>
</evidence>
<evidence type="ECO:0000256" key="11">
    <source>
        <dbReference type="ARBA" id="ARBA00045147"/>
    </source>
</evidence>
<dbReference type="GO" id="GO:0000724">
    <property type="term" value="P:double-strand break repair via homologous recombination"/>
    <property type="evidence" value="ECO:0007669"/>
    <property type="project" value="Ensembl"/>
</dbReference>
<evidence type="ECO:0000313" key="15">
    <source>
        <dbReference type="Proteomes" id="UP000694421"/>
    </source>
</evidence>
<keyword evidence="6" id="KW-0227">DNA damage</keyword>
<dbReference type="GO" id="GO:0043596">
    <property type="term" value="C:nuclear replication fork"/>
    <property type="evidence" value="ECO:0007669"/>
    <property type="project" value="Ensembl"/>
</dbReference>
<dbReference type="GO" id="GO:0071168">
    <property type="term" value="P:protein localization to chromatin"/>
    <property type="evidence" value="ECO:0007669"/>
    <property type="project" value="Ensembl"/>
</dbReference>
<evidence type="ECO:0000256" key="3">
    <source>
        <dbReference type="ARBA" id="ARBA00006585"/>
    </source>
</evidence>
<protein>
    <recommendedName>
        <fullName evidence="4">Protein MMS22-like</fullName>
    </recommendedName>
    <alternativeName>
        <fullName evidence="10">Methyl methanesulfonate-sensitivity protein 22-like</fullName>
    </alternativeName>
</protein>
<dbReference type="Ensembl" id="ENSSMRT00000020078.1">
    <property type="protein sequence ID" value="ENSSMRP00000017150.1"/>
    <property type="gene ID" value="ENSSMRG00000013360.1"/>
</dbReference>
<dbReference type="InterPro" id="IPR029425">
    <property type="entry name" value="MMS22L_N"/>
</dbReference>
<evidence type="ECO:0000256" key="1">
    <source>
        <dbReference type="ARBA" id="ARBA00004123"/>
    </source>
</evidence>
<evidence type="ECO:0000259" key="12">
    <source>
        <dbReference type="Pfam" id="PF14910"/>
    </source>
</evidence>
<evidence type="ECO:0000256" key="7">
    <source>
        <dbReference type="ARBA" id="ARBA00022853"/>
    </source>
</evidence>
<reference evidence="14" key="2">
    <citation type="submission" date="2025-09" db="UniProtKB">
        <authorList>
            <consortium name="Ensembl"/>
        </authorList>
    </citation>
    <scope>IDENTIFICATION</scope>
</reference>
<keyword evidence="5" id="KW-0158">Chromosome</keyword>
<dbReference type="InterPro" id="IPR029424">
    <property type="entry name" value="MMS22L_C"/>
</dbReference>
<keyword evidence="9" id="KW-0539">Nucleus</keyword>
<keyword evidence="7" id="KW-0156">Chromatin regulator</keyword>
<dbReference type="InterPro" id="IPR042320">
    <property type="entry name" value="MMS22-like"/>
</dbReference>
<dbReference type="Proteomes" id="UP000694421">
    <property type="component" value="Unplaced"/>
</dbReference>
<accession>A0A8D0DNI8</accession>
<dbReference type="GO" id="GO:0042555">
    <property type="term" value="C:MCM complex"/>
    <property type="evidence" value="ECO:0007669"/>
    <property type="project" value="Ensembl"/>
</dbReference>
<reference evidence="14" key="1">
    <citation type="submission" date="2025-08" db="UniProtKB">
        <authorList>
            <consortium name="Ensembl"/>
        </authorList>
    </citation>
    <scope>IDENTIFICATION</scope>
</reference>
<feature type="domain" description="MMS22-like C-terminal" evidence="13">
    <location>
        <begin position="854"/>
        <end position="1229"/>
    </location>
</feature>